<dbReference type="EMBL" id="RDOJ01000016">
    <property type="protein sequence ID" value="RLZ07749.1"/>
    <property type="molecule type" value="Genomic_DNA"/>
</dbReference>
<evidence type="ECO:0000259" key="1">
    <source>
        <dbReference type="Pfam" id="PF05170"/>
    </source>
</evidence>
<evidence type="ECO:0000313" key="3">
    <source>
        <dbReference type="Proteomes" id="UP000275348"/>
    </source>
</evidence>
<keyword evidence="3" id="KW-1185">Reference proteome</keyword>
<dbReference type="PANTHER" id="PTHR30441:SF8">
    <property type="entry name" value="DUF748 DOMAIN-CONTAINING PROTEIN"/>
    <property type="match status" value="1"/>
</dbReference>
<proteinExistence type="predicted"/>
<feature type="domain" description="AsmA" evidence="1">
    <location>
        <begin position="25"/>
        <end position="183"/>
    </location>
</feature>
<accession>A0A3L9MB37</accession>
<dbReference type="AlphaFoldDB" id="A0A3L9MB37"/>
<comment type="caution">
    <text evidence="2">The sequence shown here is derived from an EMBL/GenBank/DDBJ whole genome shotgun (WGS) entry which is preliminary data.</text>
</comment>
<name>A0A3L9MB37_9FLAO</name>
<dbReference type="GO" id="GO:0005886">
    <property type="term" value="C:plasma membrane"/>
    <property type="evidence" value="ECO:0007669"/>
    <property type="project" value="TreeGrafter"/>
</dbReference>
<protein>
    <submittedName>
        <fullName evidence="2">AsmA family protein</fullName>
    </submittedName>
</protein>
<organism evidence="2 3">
    <name type="scientific">Faecalibacter macacae</name>
    <dbReference type="NCBI Taxonomy" id="1859289"/>
    <lineage>
        <taxon>Bacteria</taxon>
        <taxon>Pseudomonadati</taxon>
        <taxon>Bacteroidota</taxon>
        <taxon>Flavobacteriia</taxon>
        <taxon>Flavobacteriales</taxon>
        <taxon>Weeksellaceae</taxon>
        <taxon>Faecalibacter</taxon>
    </lineage>
</organism>
<dbReference type="Pfam" id="PF05170">
    <property type="entry name" value="AsmA"/>
    <property type="match status" value="1"/>
</dbReference>
<dbReference type="PANTHER" id="PTHR30441">
    <property type="entry name" value="DUF748 DOMAIN-CONTAINING PROTEIN"/>
    <property type="match status" value="1"/>
</dbReference>
<dbReference type="OrthoDB" id="596403at2"/>
<reference evidence="2 3" key="1">
    <citation type="submission" date="2018-10" db="EMBL/GenBank/DDBJ databases">
        <authorList>
            <person name="Chen X."/>
        </authorList>
    </citation>
    <scope>NUCLEOTIDE SEQUENCE [LARGE SCALE GENOMIC DNA]</scope>
    <source>
        <strain evidence="2 3">YIM 102668</strain>
    </source>
</reference>
<dbReference type="InterPro" id="IPR007844">
    <property type="entry name" value="AsmA"/>
</dbReference>
<evidence type="ECO:0000313" key="2">
    <source>
        <dbReference type="EMBL" id="RLZ07749.1"/>
    </source>
</evidence>
<sequence length="1045" mass="117333">MKKEKKSISKMYKVLKGTGIALSSLALGLYVSPYFFKGTINEGIKEVANNYVKTEVEFENIDISFFKHFPKLTVTLENSSIKASNPFKNENLIDAKEIALGVDVKSLFADKIIFNELYINQANINLKIDSLGRNNYDIIFPSEEVEKDNESGVGLSLNDIKINESNFIYNDQSTKVVLDLKGFNYDGFLDLKDNIITIDADTDIKNSLFKLDKDTYVKNLPLKGKIKSTIDLNTLSFDFTDNQLVLGQFPFSLKGSLKMPNENKVFDLNISSEKNDLKTIPAVIPEAYQEWAKDIEMKGVSSILFTMKGIMNSEMNQNPDIHIEAKIEDGSLNYKQSKTPIERLNLTSSIDLPALNPDKLRVKVDQLDFKLLNGLTKSKFTYWAGASMFTEGEIVSNIDLEALKNATGFKQIDTKGVLELEGNWKGSIVTNSKNSLIKVPTFYMKSNLNNGYFKMAEMPAAIDHINFDLEVSNKDGNYENTSVLIHQIDAKALDNFIEGKLKISNLKNFPIDADFKAKMHLQDIYKIYPLTGIDLRGDLFAQMKAKGTYEPNRKKVPVSKSVFVLKNGYLRFEDLPNLPLENISIETHLKSGRGSFSDLSVKILPISFSLAGKPFTINADLKNFNNLDYRVHSKGQIKLGDIYKLFPIEGLDVDGMITANLGLKGNNGAALNNLQNRGFVKLENITINTKYFPSKFKINTGDFKFNGNQLTFENVKARYKRNQFIFDGNVSNYINYALKENETLKGNINFKTSKVNINDFMLFSGDETSSSSASNEGVVMLPKDVELNINGKAKKVLFNDLVLDNFNGNLNLNKGNLSLNTTQFNMIGSTFNMNGTYRPINGRNAKFSFDIDANNFDIQRAYKEITLFRELASAAENAHGKVSMNYHLEGYLGADMFPRLKTVKGGGDIMVEDVQFMGFKVFNTVAAKTSTDALHDAKLKNVKVKTKIDNNVLTIERTKFKVAGFRPRIEGQVTLDGNMNIGMRLGLPPFGIIGIPIKITGPADTFEVEVGKYEREELSETDEENSEFQKTIEEEKAKELLSQQK</sequence>
<dbReference type="Proteomes" id="UP000275348">
    <property type="component" value="Unassembled WGS sequence"/>
</dbReference>
<dbReference type="GO" id="GO:0090313">
    <property type="term" value="P:regulation of protein targeting to membrane"/>
    <property type="evidence" value="ECO:0007669"/>
    <property type="project" value="TreeGrafter"/>
</dbReference>
<dbReference type="InterPro" id="IPR052894">
    <property type="entry name" value="AsmA-related"/>
</dbReference>
<gene>
    <name evidence="2" type="ORF">EAH69_10805</name>
</gene>